<dbReference type="Pfam" id="PF00378">
    <property type="entry name" value="ECH_1"/>
    <property type="match status" value="1"/>
</dbReference>
<evidence type="ECO:0000256" key="1">
    <source>
        <dbReference type="ARBA" id="ARBA00005254"/>
    </source>
</evidence>
<evidence type="ECO:0000313" key="3">
    <source>
        <dbReference type="Proteomes" id="UP000586976"/>
    </source>
</evidence>
<comment type="similarity">
    <text evidence="1">Belongs to the enoyl-CoA hydratase/isomerase family.</text>
</comment>
<dbReference type="AlphaFoldDB" id="A0A7W2D2L1"/>
<comment type="caution">
    <text evidence="2">The sequence shown here is derived from an EMBL/GenBank/DDBJ whole genome shotgun (WGS) entry which is preliminary data.</text>
</comment>
<dbReference type="CDD" id="cd06558">
    <property type="entry name" value="crotonase-like"/>
    <property type="match status" value="1"/>
</dbReference>
<dbReference type="InterPro" id="IPR029045">
    <property type="entry name" value="ClpP/crotonase-like_dom_sf"/>
</dbReference>
<name>A0A7W2D2L1_9ACTN</name>
<dbReference type="InterPro" id="IPR001753">
    <property type="entry name" value="Enoyl-CoA_hydra/iso"/>
</dbReference>
<organism evidence="2 3">
    <name type="scientific">Streptomyces himalayensis subsp. aureolus</name>
    <dbReference type="NCBI Taxonomy" id="2758039"/>
    <lineage>
        <taxon>Bacteria</taxon>
        <taxon>Bacillati</taxon>
        <taxon>Actinomycetota</taxon>
        <taxon>Actinomycetes</taxon>
        <taxon>Kitasatosporales</taxon>
        <taxon>Streptomycetaceae</taxon>
        <taxon>Streptomyces</taxon>
        <taxon>Streptomyces himalayensis</taxon>
    </lineage>
</organism>
<dbReference type="PANTHER" id="PTHR43802">
    <property type="entry name" value="ENOYL-COA HYDRATASE"/>
    <property type="match status" value="1"/>
</dbReference>
<dbReference type="SUPFAM" id="SSF52096">
    <property type="entry name" value="ClpP/crotonase"/>
    <property type="match status" value="1"/>
</dbReference>
<keyword evidence="3" id="KW-1185">Reference proteome</keyword>
<gene>
    <name evidence="2" type="ORF">H1V43_19705</name>
</gene>
<dbReference type="Proteomes" id="UP000586976">
    <property type="component" value="Unassembled WGS sequence"/>
</dbReference>
<dbReference type="PANTHER" id="PTHR43802:SF1">
    <property type="entry name" value="IP11341P-RELATED"/>
    <property type="match status" value="1"/>
</dbReference>
<dbReference type="EMBL" id="JACEQY010000021">
    <property type="protein sequence ID" value="MBA4863571.1"/>
    <property type="molecule type" value="Genomic_DNA"/>
</dbReference>
<dbReference type="RefSeq" id="WP_181865287.1">
    <property type="nucleotide sequence ID" value="NZ_JACEQY010000021.1"/>
</dbReference>
<protein>
    <submittedName>
        <fullName evidence="2">Enoyl-CoA hydratase/isomerase family protein</fullName>
    </submittedName>
</protein>
<proteinExistence type="inferred from homology"/>
<reference evidence="2 3" key="1">
    <citation type="submission" date="2020-07" db="EMBL/GenBank/DDBJ databases">
        <title>Streptomyces isolated from Indian soil.</title>
        <authorList>
            <person name="Mandal S."/>
            <person name="Maiti P.K."/>
        </authorList>
    </citation>
    <scope>NUCLEOTIDE SEQUENCE [LARGE SCALE GENOMIC DNA]</scope>
    <source>
        <strain evidence="2 3">PSKA54</strain>
    </source>
</reference>
<sequence length="354" mass="36557">MSSVPVISPTQLADGAAHTPLLDTAARPIDPVLAVDLDEPAGPAVLGTAIRRARACDRLLVGIAGGRAATAPTEAETLAAALDMTLVDQRVDSSGRPFVPVPDPAAALAGPAAAVAANPQAALVLAGLLRMAETLPVRDALDAESLAYSTLLGGAEFQRWLTARGPGLLPPPVPDPVLVARHGDLLELTLNRPARRNAYDRQMRDALVEALHLAALDDTVSRVVLTGAGPAFCSGGDLDEFGTTPDAATAHLVRTRAGAGRLIHELRDRMQVRVHGTCVGSGIELPAFAGTVLAAPGTTFRLPEVGMGLIPGAGGTVSIPRRIGRWRTLYLAISGTSLDATTALSWGLVDEVRA</sequence>
<accession>A0A7W2D2L1</accession>
<evidence type="ECO:0000313" key="2">
    <source>
        <dbReference type="EMBL" id="MBA4863571.1"/>
    </source>
</evidence>
<keyword evidence="2" id="KW-0413">Isomerase</keyword>
<dbReference type="Gene3D" id="3.90.226.10">
    <property type="entry name" value="2-enoyl-CoA Hydratase, Chain A, domain 1"/>
    <property type="match status" value="1"/>
</dbReference>
<dbReference type="GO" id="GO:0016853">
    <property type="term" value="F:isomerase activity"/>
    <property type="evidence" value="ECO:0007669"/>
    <property type="project" value="UniProtKB-KW"/>
</dbReference>